<evidence type="ECO:0000313" key="2">
    <source>
        <dbReference type="Proteomes" id="UP000595894"/>
    </source>
</evidence>
<gene>
    <name evidence="1" type="ORF">H5J25_18970</name>
</gene>
<sequence>MELLATRVRVTGTRPRYQYRLYASFAALSPERVFQIHYHSDFGHGRGLLARISEVIAPIAWLAMPPCREKSLQARAIHLMAARIDTAVLSTVFPEAMVDPIPLLLEITDELPDERVSVEIADIMGRYQRLADDPALADRLDPRRL</sequence>
<evidence type="ECO:0000313" key="1">
    <source>
        <dbReference type="EMBL" id="QQV79332.1"/>
    </source>
</evidence>
<organism evidence="1 2">
    <name type="scientific">Sphingomonas aliaeris</name>
    <dbReference type="NCBI Taxonomy" id="2759526"/>
    <lineage>
        <taxon>Bacteria</taxon>
        <taxon>Pseudomonadati</taxon>
        <taxon>Pseudomonadota</taxon>
        <taxon>Alphaproteobacteria</taxon>
        <taxon>Sphingomonadales</taxon>
        <taxon>Sphingomonadaceae</taxon>
        <taxon>Sphingomonas</taxon>
    </lineage>
</organism>
<keyword evidence="2" id="KW-1185">Reference proteome</keyword>
<proteinExistence type="predicted"/>
<protein>
    <submittedName>
        <fullName evidence="1">Uncharacterized protein</fullName>
    </submittedName>
</protein>
<dbReference type="EMBL" id="CP061036">
    <property type="protein sequence ID" value="QQV79332.1"/>
    <property type="molecule type" value="Genomic_DNA"/>
</dbReference>
<name>A0A974S647_9SPHN</name>
<dbReference type="RefSeq" id="WP_202096610.1">
    <property type="nucleotide sequence ID" value="NZ_CP061036.1"/>
</dbReference>
<dbReference type="KEGG" id="sari:H5J25_18970"/>
<dbReference type="AlphaFoldDB" id="A0A974S647"/>
<keyword evidence="1" id="KW-0614">Plasmid</keyword>
<reference evidence="2" key="1">
    <citation type="submission" date="2020-09" db="EMBL/GenBank/DDBJ databases">
        <title>Sphingomonas sp., a new species isolated from pork steak.</title>
        <authorList>
            <person name="Heidler von Heilborn D."/>
        </authorList>
    </citation>
    <scope>NUCLEOTIDE SEQUENCE [LARGE SCALE GENOMIC DNA]</scope>
    <source>
        <plasmid evidence="2">punnamed1</plasmid>
    </source>
</reference>
<geneLocation type="plasmid" evidence="1 2">
    <name>punnamed1</name>
</geneLocation>
<accession>A0A974S647</accession>
<dbReference type="Proteomes" id="UP000595894">
    <property type="component" value="Plasmid punnamed1"/>
</dbReference>